<dbReference type="InterPro" id="IPR029063">
    <property type="entry name" value="SAM-dependent_MTases_sf"/>
</dbReference>
<evidence type="ECO:0000259" key="5">
    <source>
        <dbReference type="Pfam" id="PF08100"/>
    </source>
</evidence>
<dbReference type="PIRSF" id="PIRSF005739">
    <property type="entry name" value="O-mtase"/>
    <property type="match status" value="1"/>
</dbReference>
<evidence type="ECO:0000256" key="2">
    <source>
        <dbReference type="ARBA" id="ARBA00022679"/>
    </source>
</evidence>
<dbReference type="InterPro" id="IPR001077">
    <property type="entry name" value="COMT_C"/>
</dbReference>
<dbReference type="Pfam" id="PF00891">
    <property type="entry name" value="Methyltransf_2"/>
    <property type="match status" value="1"/>
</dbReference>
<dbReference type="Gene3D" id="1.10.10.10">
    <property type="entry name" value="Winged helix-like DNA-binding domain superfamily/Winged helix DNA-binding domain"/>
    <property type="match status" value="1"/>
</dbReference>
<keyword evidence="3" id="KW-0949">S-adenosyl-L-methionine</keyword>
<feature type="domain" description="O-methyltransferase C-terminal" evidence="4">
    <location>
        <begin position="124"/>
        <end position="312"/>
    </location>
</feature>
<dbReference type="GO" id="GO:0046983">
    <property type="term" value="F:protein dimerization activity"/>
    <property type="evidence" value="ECO:0007669"/>
    <property type="project" value="InterPro"/>
</dbReference>
<dbReference type="AlphaFoldDB" id="A0A2P8H9B9"/>
<proteinExistence type="predicted"/>
<comment type="caution">
    <text evidence="6">The sequence shown here is derived from an EMBL/GenBank/DDBJ whole genome shotgun (WGS) entry which is preliminary data.</text>
</comment>
<evidence type="ECO:0000313" key="6">
    <source>
        <dbReference type="EMBL" id="PSL42791.1"/>
    </source>
</evidence>
<dbReference type="EMBL" id="PYAW01000010">
    <property type="protein sequence ID" value="PSL42791.1"/>
    <property type="molecule type" value="Genomic_DNA"/>
</dbReference>
<feature type="domain" description="O-methyltransferase dimerisation" evidence="5">
    <location>
        <begin position="10"/>
        <end position="86"/>
    </location>
</feature>
<dbReference type="InterPro" id="IPR036390">
    <property type="entry name" value="WH_DNA-bd_sf"/>
</dbReference>
<dbReference type="InterPro" id="IPR036388">
    <property type="entry name" value="WH-like_DNA-bd_sf"/>
</dbReference>
<protein>
    <submittedName>
        <fullName evidence="6">Methyltransferase family protein</fullName>
    </submittedName>
</protein>
<dbReference type="OrthoDB" id="9770553at2"/>
<dbReference type="GO" id="GO:0008171">
    <property type="term" value="F:O-methyltransferase activity"/>
    <property type="evidence" value="ECO:0007669"/>
    <property type="project" value="InterPro"/>
</dbReference>
<keyword evidence="1 6" id="KW-0489">Methyltransferase</keyword>
<dbReference type="CDD" id="cd02440">
    <property type="entry name" value="AdoMet_MTases"/>
    <property type="match status" value="1"/>
</dbReference>
<evidence type="ECO:0000259" key="4">
    <source>
        <dbReference type="Pfam" id="PF00891"/>
    </source>
</evidence>
<dbReference type="Gene3D" id="3.40.50.150">
    <property type="entry name" value="Vaccinia Virus protein VP39"/>
    <property type="match status" value="1"/>
</dbReference>
<dbReference type="InterPro" id="IPR016461">
    <property type="entry name" value="COMT-like"/>
</dbReference>
<evidence type="ECO:0000313" key="7">
    <source>
        <dbReference type="Proteomes" id="UP000240971"/>
    </source>
</evidence>
<dbReference type="PROSITE" id="PS51683">
    <property type="entry name" value="SAM_OMT_II"/>
    <property type="match status" value="1"/>
</dbReference>
<name>A0A2P8H9B9_CHINA</name>
<dbReference type="Proteomes" id="UP000240971">
    <property type="component" value="Unassembled WGS sequence"/>
</dbReference>
<dbReference type="RefSeq" id="WP_106531248.1">
    <property type="nucleotide sequence ID" value="NZ_PYAW01000010.1"/>
</dbReference>
<evidence type="ECO:0000256" key="1">
    <source>
        <dbReference type="ARBA" id="ARBA00022603"/>
    </source>
</evidence>
<sequence length="336" mass="37643">MEDLQFTYVMQLALGYWNSHPLFTLVKLHVFEFLDDGPQSFKELNSKVNIPAFSLDVVLKAGIALRLIVKDGDSYSNSPIARSLLVTTSPGSVVNWIKLMNRWSNPWTYLEEAVTIGRQAEINYKSLGDDLEYQIDFILANHEIALVSINDFKQNVIVAGRKDLLDIGGGAGTYSIALCQSNPEIKVRLLELKSVLPISESVVNKYELQDRISLEEVDYTTNDFGIEIADTILLSNMLLQEPLATTKSILSKAYNALKWDGEVIIQGYFLDDASNSTLFTTLINLYATIIWNKSEGCTVQDLLRLLSETGFEFEKIFKLKGTGLSVIKAKKNHGRS</sequence>
<organism evidence="6 7">
    <name type="scientific">Chitinophaga niastensis</name>
    <dbReference type="NCBI Taxonomy" id="536980"/>
    <lineage>
        <taxon>Bacteria</taxon>
        <taxon>Pseudomonadati</taxon>
        <taxon>Bacteroidota</taxon>
        <taxon>Chitinophagia</taxon>
        <taxon>Chitinophagales</taxon>
        <taxon>Chitinophagaceae</taxon>
        <taxon>Chitinophaga</taxon>
    </lineage>
</organism>
<keyword evidence="7" id="KW-1185">Reference proteome</keyword>
<dbReference type="SUPFAM" id="SSF46785">
    <property type="entry name" value="Winged helix' DNA-binding domain"/>
    <property type="match status" value="1"/>
</dbReference>
<dbReference type="GO" id="GO:0032259">
    <property type="term" value="P:methylation"/>
    <property type="evidence" value="ECO:0007669"/>
    <property type="project" value="UniProtKB-KW"/>
</dbReference>
<dbReference type="InterPro" id="IPR012967">
    <property type="entry name" value="COMT_dimerisation"/>
</dbReference>
<keyword evidence="2 6" id="KW-0808">Transferase</keyword>
<dbReference type="SUPFAM" id="SSF53335">
    <property type="entry name" value="S-adenosyl-L-methionine-dependent methyltransferases"/>
    <property type="match status" value="1"/>
</dbReference>
<accession>A0A2P8H9B9</accession>
<gene>
    <name evidence="6" type="ORF">CLV51_1107</name>
</gene>
<dbReference type="PANTHER" id="PTHR43712">
    <property type="entry name" value="PUTATIVE (AFU_ORTHOLOGUE AFUA_4G14580)-RELATED"/>
    <property type="match status" value="1"/>
</dbReference>
<dbReference type="Pfam" id="PF08100">
    <property type="entry name" value="Dimerisation"/>
    <property type="match status" value="1"/>
</dbReference>
<evidence type="ECO:0000256" key="3">
    <source>
        <dbReference type="ARBA" id="ARBA00022691"/>
    </source>
</evidence>
<reference evidence="6 7" key="1">
    <citation type="submission" date="2018-03" db="EMBL/GenBank/DDBJ databases">
        <title>Genomic Encyclopedia of Archaeal and Bacterial Type Strains, Phase II (KMG-II): from individual species to whole genera.</title>
        <authorList>
            <person name="Goeker M."/>
        </authorList>
    </citation>
    <scope>NUCLEOTIDE SEQUENCE [LARGE SCALE GENOMIC DNA]</scope>
    <source>
        <strain evidence="6 7">DSM 24859</strain>
    </source>
</reference>
<dbReference type="PANTHER" id="PTHR43712:SF2">
    <property type="entry name" value="O-METHYLTRANSFERASE CICE"/>
    <property type="match status" value="1"/>
</dbReference>